<organism evidence="5 7">
    <name type="scientific">Clostridium septicum</name>
    <dbReference type="NCBI Taxonomy" id="1504"/>
    <lineage>
        <taxon>Bacteria</taxon>
        <taxon>Bacillati</taxon>
        <taxon>Bacillota</taxon>
        <taxon>Clostridia</taxon>
        <taxon>Eubacteriales</taxon>
        <taxon>Clostridiaceae</taxon>
        <taxon>Clostridium</taxon>
    </lineage>
</organism>
<keyword evidence="2 3" id="KW-0067">ATP-binding</keyword>
<dbReference type="AlphaFoldDB" id="A0A9N7PID3"/>
<dbReference type="InterPro" id="IPR005144">
    <property type="entry name" value="ATP-cone_dom"/>
</dbReference>
<evidence type="ECO:0000313" key="6">
    <source>
        <dbReference type="EMBL" id="USS00126.1"/>
    </source>
</evidence>
<accession>A0A9N7PID3</accession>
<evidence type="ECO:0000259" key="4">
    <source>
        <dbReference type="PROSITE" id="PS51161"/>
    </source>
</evidence>
<keyword evidence="1 3" id="KW-0547">Nucleotide-binding</keyword>
<evidence type="ECO:0000256" key="2">
    <source>
        <dbReference type="ARBA" id="ARBA00022840"/>
    </source>
</evidence>
<proteinExistence type="predicted"/>
<dbReference type="GeneID" id="303559716"/>
<protein>
    <submittedName>
        <fullName evidence="6">ATP cone domain-containing protein</fullName>
    </submittedName>
</protein>
<evidence type="ECO:0000313" key="7">
    <source>
        <dbReference type="Proteomes" id="UP000280586"/>
    </source>
</evidence>
<evidence type="ECO:0000256" key="1">
    <source>
        <dbReference type="ARBA" id="ARBA00022741"/>
    </source>
</evidence>
<name>A0A9N7PID3_CLOSE</name>
<keyword evidence="8" id="KW-1185">Reference proteome</keyword>
<dbReference type="EMBL" id="CP023671">
    <property type="protein sequence ID" value="AYE33570.1"/>
    <property type="molecule type" value="Genomic_DNA"/>
</dbReference>
<dbReference type="Proteomes" id="UP000280586">
    <property type="component" value="Chromosome"/>
</dbReference>
<feature type="domain" description="ATP-cone" evidence="4">
    <location>
        <begin position="1"/>
        <end position="89"/>
    </location>
</feature>
<evidence type="ECO:0000256" key="3">
    <source>
        <dbReference type="PROSITE-ProRule" id="PRU00492"/>
    </source>
</evidence>
<dbReference type="Proteomes" id="UP001055437">
    <property type="component" value="Chromosome"/>
</dbReference>
<dbReference type="RefSeq" id="WP_066677205.1">
    <property type="nucleotide sequence ID" value="NZ_CABMIZ010000024.1"/>
</dbReference>
<gene>
    <name evidence="5" type="ORF">CP523_03345</name>
    <name evidence="6" type="ORF">NH397_11570</name>
</gene>
<sequence length="89" mass="10420">MKIIKKDGRIEEFDSKKIITSIENAADDIGEMMNESDLKILAQDIERKILEIRKDSLLTSSYEVVGVVFYILKRDEFSDILKAYIEYRK</sequence>
<dbReference type="OrthoDB" id="1955101at2"/>
<dbReference type="GO" id="GO:0005524">
    <property type="term" value="F:ATP binding"/>
    <property type="evidence" value="ECO:0007669"/>
    <property type="project" value="UniProtKB-UniRule"/>
</dbReference>
<dbReference type="PROSITE" id="PS51161">
    <property type="entry name" value="ATP_CONE"/>
    <property type="match status" value="1"/>
</dbReference>
<evidence type="ECO:0000313" key="8">
    <source>
        <dbReference type="Proteomes" id="UP001055437"/>
    </source>
</evidence>
<dbReference type="KEGG" id="csep:CP523_03345"/>
<evidence type="ECO:0000313" key="5">
    <source>
        <dbReference type="EMBL" id="AYE33570.1"/>
    </source>
</evidence>
<reference evidence="5 7" key="1">
    <citation type="submission" date="2017-09" db="EMBL/GenBank/DDBJ databases">
        <authorList>
            <person name="Thomas P."/>
            <person name="Seyboldt C."/>
        </authorList>
    </citation>
    <scope>NUCLEOTIDE SEQUENCE [LARGE SCALE GENOMIC DNA]</scope>
    <source>
        <strain evidence="5 7">DSM 7534</strain>
    </source>
</reference>
<dbReference type="Pfam" id="PF03477">
    <property type="entry name" value="ATP-cone"/>
    <property type="match status" value="1"/>
</dbReference>
<reference evidence="6" key="2">
    <citation type="submission" date="2022-06" db="EMBL/GenBank/DDBJ databases">
        <authorList>
            <person name="Holder M.E."/>
            <person name="Ajami N.J."/>
            <person name="Petrosino J.F."/>
        </authorList>
    </citation>
    <scope>NUCLEOTIDE SEQUENCE</scope>
    <source>
        <strain evidence="6">RMA 8861</strain>
    </source>
</reference>
<dbReference type="EMBL" id="CP099799">
    <property type="protein sequence ID" value="USS00126.1"/>
    <property type="molecule type" value="Genomic_DNA"/>
</dbReference>